<evidence type="ECO:0000256" key="1">
    <source>
        <dbReference type="ARBA" id="ARBA00023015"/>
    </source>
</evidence>
<dbReference type="InterPro" id="IPR029016">
    <property type="entry name" value="GAF-like_dom_sf"/>
</dbReference>
<dbReference type="PROSITE" id="PS51077">
    <property type="entry name" value="HTH_ICLR"/>
    <property type="match status" value="1"/>
</dbReference>
<gene>
    <name evidence="6" type="ORF">B2A_11255</name>
</gene>
<dbReference type="PANTHER" id="PTHR30136">
    <property type="entry name" value="HELIX-TURN-HELIX TRANSCRIPTIONAL REGULATOR, ICLR FAMILY"/>
    <property type="match status" value="1"/>
</dbReference>
<dbReference type="InterPro" id="IPR050707">
    <property type="entry name" value="HTH_MetabolicPath_Reg"/>
</dbReference>
<dbReference type="SUPFAM" id="SSF46785">
    <property type="entry name" value="Winged helix' DNA-binding domain"/>
    <property type="match status" value="1"/>
</dbReference>
<accession>T1AB76</accession>
<dbReference type="AlphaFoldDB" id="T1AB76"/>
<dbReference type="Pfam" id="PF01614">
    <property type="entry name" value="IclR_C"/>
    <property type="match status" value="1"/>
</dbReference>
<feature type="domain" description="HTH iclR-type" evidence="4">
    <location>
        <begin position="1"/>
        <end position="43"/>
    </location>
</feature>
<dbReference type="InterPro" id="IPR005471">
    <property type="entry name" value="Tscrpt_reg_IclR_N"/>
</dbReference>
<dbReference type="GO" id="GO:0003700">
    <property type="term" value="F:DNA-binding transcription factor activity"/>
    <property type="evidence" value="ECO:0007669"/>
    <property type="project" value="TreeGrafter"/>
</dbReference>
<evidence type="ECO:0000259" key="5">
    <source>
        <dbReference type="PROSITE" id="PS51078"/>
    </source>
</evidence>
<dbReference type="InterPro" id="IPR014757">
    <property type="entry name" value="Tscrpt_reg_IclR_C"/>
</dbReference>
<dbReference type="EMBL" id="AUZZ01008110">
    <property type="protein sequence ID" value="EQD39070.1"/>
    <property type="molecule type" value="Genomic_DNA"/>
</dbReference>
<dbReference type="Gene3D" id="1.10.10.10">
    <property type="entry name" value="Winged helix-like DNA-binding domain superfamily/Winged helix DNA-binding domain"/>
    <property type="match status" value="1"/>
</dbReference>
<evidence type="ECO:0000256" key="2">
    <source>
        <dbReference type="ARBA" id="ARBA00023125"/>
    </source>
</evidence>
<keyword evidence="3" id="KW-0804">Transcription</keyword>
<evidence type="ECO:0000256" key="3">
    <source>
        <dbReference type="ARBA" id="ARBA00023163"/>
    </source>
</evidence>
<keyword evidence="2" id="KW-0238">DNA-binding</keyword>
<dbReference type="PANTHER" id="PTHR30136:SF24">
    <property type="entry name" value="HTH-TYPE TRANSCRIPTIONAL REPRESSOR ALLR"/>
    <property type="match status" value="1"/>
</dbReference>
<reference evidence="6" key="1">
    <citation type="submission" date="2013-08" db="EMBL/GenBank/DDBJ databases">
        <authorList>
            <person name="Mendez C."/>
            <person name="Richter M."/>
            <person name="Ferrer M."/>
            <person name="Sanchez J."/>
        </authorList>
    </citation>
    <scope>NUCLEOTIDE SEQUENCE</scope>
</reference>
<feature type="domain" description="IclR-ED" evidence="5">
    <location>
        <begin position="44"/>
        <end position="228"/>
    </location>
</feature>
<protein>
    <submittedName>
        <fullName evidence="6">Transcriptional regulator, IclR family</fullName>
    </submittedName>
</protein>
<dbReference type="GO" id="GO:0045892">
    <property type="term" value="P:negative regulation of DNA-templated transcription"/>
    <property type="evidence" value="ECO:0007669"/>
    <property type="project" value="TreeGrafter"/>
</dbReference>
<dbReference type="InterPro" id="IPR036390">
    <property type="entry name" value="WH_DNA-bd_sf"/>
</dbReference>
<dbReference type="SUPFAM" id="SSF55781">
    <property type="entry name" value="GAF domain-like"/>
    <property type="match status" value="1"/>
</dbReference>
<organism evidence="6">
    <name type="scientific">mine drainage metagenome</name>
    <dbReference type="NCBI Taxonomy" id="410659"/>
    <lineage>
        <taxon>unclassified sequences</taxon>
        <taxon>metagenomes</taxon>
        <taxon>ecological metagenomes</taxon>
    </lineage>
</organism>
<comment type="caution">
    <text evidence="6">The sequence shown here is derived from an EMBL/GenBank/DDBJ whole genome shotgun (WGS) entry which is preliminary data.</text>
</comment>
<feature type="non-terminal residue" evidence="6">
    <location>
        <position position="231"/>
    </location>
</feature>
<name>T1AB76_9ZZZZ</name>
<dbReference type="Gene3D" id="3.30.450.40">
    <property type="match status" value="1"/>
</dbReference>
<evidence type="ECO:0000313" key="6">
    <source>
        <dbReference type="EMBL" id="EQD39070.1"/>
    </source>
</evidence>
<reference evidence="6" key="2">
    <citation type="journal article" date="2014" name="ISME J.">
        <title>Microbial stratification in low pH oxic and suboxic macroscopic growths along an acid mine drainage.</title>
        <authorList>
            <person name="Mendez-Garcia C."/>
            <person name="Mesa V."/>
            <person name="Sprenger R.R."/>
            <person name="Richter M."/>
            <person name="Diez M.S."/>
            <person name="Solano J."/>
            <person name="Bargiela R."/>
            <person name="Golyshina O.V."/>
            <person name="Manteca A."/>
            <person name="Ramos J.L."/>
            <person name="Gallego J.R."/>
            <person name="Llorente I."/>
            <person name="Martins Dos Santos V.A."/>
            <person name="Jensen O.N."/>
            <person name="Pelaez A.I."/>
            <person name="Sanchez J."/>
            <person name="Ferrer M."/>
        </authorList>
    </citation>
    <scope>NUCLEOTIDE SEQUENCE</scope>
</reference>
<sequence length="231" mass="24781">MTLQELHVALDVPLGSMHRLLAILVTEDFVTRSPANRRYFLGPAARQLAEQNTGGDPVLVRPNPAVLNLARQTGETVFVTELLGGRAVCVALVEGSHPLRLFVRIGQEMPLHAAASARCLLAYLDEALTRSLLAARPLVTFTPDTRTAVDDVLAHLALVRRRGYDICDDELDRGVWAVAAPVFVSTGAVCASITMAGAGDRMRGKEARLSATTKVVGAAQRMSELLGYATP</sequence>
<dbReference type="GO" id="GO:0003677">
    <property type="term" value="F:DNA binding"/>
    <property type="evidence" value="ECO:0007669"/>
    <property type="project" value="UniProtKB-KW"/>
</dbReference>
<proteinExistence type="predicted"/>
<evidence type="ECO:0000259" key="4">
    <source>
        <dbReference type="PROSITE" id="PS51077"/>
    </source>
</evidence>
<keyword evidence="1" id="KW-0805">Transcription regulation</keyword>
<dbReference type="PROSITE" id="PS51078">
    <property type="entry name" value="ICLR_ED"/>
    <property type="match status" value="1"/>
</dbReference>
<dbReference type="InterPro" id="IPR036388">
    <property type="entry name" value="WH-like_DNA-bd_sf"/>
</dbReference>